<proteinExistence type="predicted"/>
<name>A0A2W4RA09_9GAMM</name>
<dbReference type="InterPro" id="IPR017871">
    <property type="entry name" value="ABC_transporter-like_CS"/>
</dbReference>
<dbReference type="SUPFAM" id="SSF52540">
    <property type="entry name" value="P-loop containing nucleoside triphosphate hydrolases"/>
    <property type="match status" value="2"/>
</dbReference>
<protein>
    <submittedName>
        <fullName evidence="4">ABC transporter ATP-binding protein</fullName>
    </submittedName>
</protein>
<evidence type="ECO:0000259" key="3">
    <source>
        <dbReference type="PROSITE" id="PS50893"/>
    </source>
</evidence>
<dbReference type="PANTHER" id="PTHR43038:SF3">
    <property type="entry name" value="ABC TRANSPORTER G FAMILY MEMBER 20 ISOFORM X1"/>
    <property type="match status" value="1"/>
</dbReference>
<dbReference type="Pfam" id="PF00005">
    <property type="entry name" value="ABC_tran"/>
    <property type="match status" value="2"/>
</dbReference>
<comment type="caution">
    <text evidence="4">The sequence shown here is derived from an EMBL/GenBank/DDBJ whole genome shotgun (WGS) entry which is preliminary data.</text>
</comment>
<dbReference type="EMBL" id="QJPH01000352">
    <property type="protein sequence ID" value="PZN76788.1"/>
    <property type="molecule type" value="Genomic_DNA"/>
</dbReference>
<evidence type="ECO:0000313" key="5">
    <source>
        <dbReference type="Proteomes" id="UP000249396"/>
    </source>
</evidence>
<dbReference type="GO" id="GO:0016887">
    <property type="term" value="F:ATP hydrolysis activity"/>
    <property type="evidence" value="ECO:0007669"/>
    <property type="project" value="InterPro"/>
</dbReference>
<dbReference type="PROSITE" id="PS00211">
    <property type="entry name" value="ABC_TRANSPORTER_1"/>
    <property type="match status" value="1"/>
</dbReference>
<dbReference type="GO" id="GO:0005524">
    <property type="term" value="F:ATP binding"/>
    <property type="evidence" value="ECO:0007669"/>
    <property type="project" value="UniProtKB-KW"/>
</dbReference>
<evidence type="ECO:0000313" key="4">
    <source>
        <dbReference type="EMBL" id="PZN76788.1"/>
    </source>
</evidence>
<keyword evidence="2 4" id="KW-0067">ATP-binding</keyword>
<dbReference type="InterPro" id="IPR003439">
    <property type="entry name" value="ABC_transporter-like_ATP-bd"/>
</dbReference>
<dbReference type="Proteomes" id="UP000249396">
    <property type="component" value="Unassembled WGS sequence"/>
</dbReference>
<feature type="domain" description="ABC transporter" evidence="3">
    <location>
        <begin position="341"/>
        <end position="570"/>
    </location>
</feature>
<dbReference type="PROSITE" id="PS50893">
    <property type="entry name" value="ABC_TRANSPORTER_2"/>
    <property type="match status" value="2"/>
</dbReference>
<dbReference type="SMART" id="SM00382">
    <property type="entry name" value="AAA"/>
    <property type="match status" value="2"/>
</dbReference>
<dbReference type="AlphaFoldDB" id="A0A2W4RA09"/>
<reference evidence="4 5" key="1">
    <citation type="journal article" date="2018" name="Aquat. Microb. Ecol.">
        <title>Gammaproteobacterial methanotrophs dominate.</title>
        <authorList>
            <person name="Rissanen A.J."/>
            <person name="Saarenheimo J."/>
            <person name="Tiirola M."/>
            <person name="Peura S."/>
            <person name="Aalto S.L."/>
            <person name="Karvinen A."/>
            <person name="Nykanen H."/>
        </authorList>
    </citation>
    <scope>NUCLEOTIDE SEQUENCE [LARGE SCALE GENOMIC DNA]</scope>
    <source>
        <strain evidence="4">AMbin10</strain>
    </source>
</reference>
<dbReference type="InterPro" id="IPR003593">
    <property type="entry name" value="AAA+_ATPase"/>
</dbReference>
<dbReference type="InterPro" id="IPR027417">
    <property type="entry name" value="P-loop_NTPase"/>
</dbReference>
<evidence type="ECO:0000256" key="1">
    <source>
        <dbReference type="ARBA" id="ARBA00022741"/>
    </source>
</evidence>
<keyword evidence="1" id="KW-0547">Nucleotide-binding</keyword>
<accession>A0A2W4RA09</accession>
<organism evidence="4 5">
    <name type="scientific">Candidatus Methylumidiphilus alinenensis</name>
    <dbReference type="NCBI Taxonomy" id="2202197"/>
    <lineage>
        <taxon>Bacteria</taxon>
        <taxon>Pseudomonadati</taxon>
        <taxon>Pseudomonadota</taxon>
        <taxon>Gammaproteobacteria</taxon>
        <taxon>Methylococcales</taxon>
        <taxon>Candidatus Methylumidiphilus</taxon>
    </lineage>
</organism>
<sequence length="594" mass="64550">MPDKEQAISGIALCKAFRRTSGENIQALEQVSLNIHHGTLAALVGPDGAGKTTLLRMAAGLIAPDSGKLEVLGINVTADPQQIQSRISYMPQKFGLYEDLSVQENLDLYADLHGVTPDAKRLRYAQLMQMTDLGSFANRLAGRLSGGMKQKLGLACTLVRSPELLLLDEPTVGVDPLSRRELWEIILRLVRDENLTVLLSTAYLDEAERCGHVVVLNQGKVLVQGPPGEVTKLANGRVFLVEPPEGQPARNLQAQCFDEPGIADAVPEGGLVRVVLMPGMKASLGSIGCLTAGLDVQPTPARFEDGFMLLLHQQGNKAAPVSPGTVRQTPLADKDRCEIIIEVHDLVKRFGAFTAVDHISFEVCRGEIFGLLGPNGAGKTTTFRMLCGLLAATSGTLRVAGEDLRVARASARQRIGYVAQKFALYGQLSVIENLEFFASAYGLRGRRKRDRIDWALQDFELSELVKLPSGQLPGGYKQRLAMAAALLHEPEILFLDEPTSGADPLARREFWQRITLFAEQGVTVIVTTHFMEEAEYCDRALIQDAGRLLARGTPAEIRLLADSRGGQRPSMEDAFIAIVEKAREKASTLAMGVA</sequence>
<dbReference type="Gene3D" id="3.40.50.300">
    <property type="entry name" value="P-loop containing nucleotide triphosphate hydrolases"/>
    <property type="match status" value="2"/>
</dbReference>
<dbReference type="CDD" id="cd03230">
    <property type="entry name" value="ABC_DR_subfamily_A"/>
    <property type="match status" value="1"/>
</dbReference>
<dbReference type="PANTHER" id="PTHR43038">
    <property type="entry name" value="ATP-BINDING CASSETTE, SUB-FAMILY H, MEMBER 1"/>
    <property type="match status" value="1"/>
</dbReference>
<feature type="domain" description="ABC transporter" evidence="3">
    <location>
        <begin position="11"/>
        <end position="243"/>
    </location>
</feature>
<gene>
    <name evidence="4" type="ORF">DM484_15955</name>
</gene>
<evidence type="ECO:0000256" key="2">
    <source>
        <dbReference type="ARBA" id="ARBA00022840"/>
    </source>
</evidence>